<reference evidence="11" key="1">
    <citation type="journal article" date="2021" name="PeerJ">
        <title>Extensive microbial diversity within the chicken gut microbiome revealed by metagenomics and culture.</title>
        <authorList>
            <person name="Gilroy R."/>
            <person name="Ravi A."/>
            <person name="Getino M."/>
            <person name="Pursley I."/>
            <person name="Horton D.L."/>
            <person name="Alikhan N.F."/>
            <person name="Baker D."/>
            <person name="Gharbi K."/>
            <person name="Hall N."/>
            <person name="Watson M."/>
            <person name="Adriaenssens E.M."/>
            <person name="Foster-Nyarko E."/>
            <person name="Jarju S."/>
            <person name="Secka A."/>
            <person name="Antonio M."/>
            <person name="Oren A."/>
            <person name="Chaudhuri R.R."/>
            <person name="La Ragione R."/>
            <person name="Hildebrand F."/>
            <person name="Pallen M.J."/>
        </authorList>
    </citation>
    <scope>NUCLEOTIDE SEQUENCE</scope>
    <source>
        <strain evidence="11">Gambia15-2214</strain>
    </source>
</reference>
<reference evidence="11" key="2">
    <citation type="submission" date="2021-04" db="EMBL/GenBank/DDBJ databases">
        <authorList>
            <person name="Gilroy R."/>
        </authorList>
    </citation>
    <scope>NUCLEOTIDE SEQUENCE</scope>
    <source>
        <strain evidence="11">Gambia15-2214</strain>
    </source>
</reference>
<comment type="subcellular location">
    <subcellularLocation>
        <location evidence="1 9">Cell membrane</location>
        <topology evidence="1 9">Multi-pass membrane protein</topology>
    </subcellularLocation>
</comment>
<protein>
    <recommendedName>
        <fullName evidence="9">Protein-export membrane protein SecF</fullName>
    </recommendedName>
</protein>
<keyword evidence="4 9" id="KW-0812">Transmembrane</keyword>
<feature type="transmembrane region" description="Helical" evidence="9">
    <location>
        <begin position="259"/>
        <end position="282"/>
    </location>
</feature>
<dbReference type="AlphaFoldDB" id="A0A9E2NYU4"/>
<feature type="transmembrane region" description="Helical" evidence="9">
    <location>
        <begin position="333"/>
        <end position="356"/>
    </location>
</feature>
<feature type="transmembrane region" description="Helical" evidence="9">
    <location>
        <begin position="12"/>
        <end position="30"/>
    </location>
</feature>
<sequence length="413" mass="44223">MKKVIRFSKYVIPAVVVSSVLILSGLFPILTKGINFGIDFKPGLVSEVRIVPAAMELSYNGAATVSVEVNSADVSLVISGVGAENETRVYPFDQYKTVGELSSAMSEVAGLTAVAVAPQALTTGLFVNSASSPVLSSTVYRLFSGEKGQLADVEAVRDALSSLEDVSVKIAGEGASEVFQIRIGATDNVNIAQGSAGMQENLNFALSQAFGEENIAIIKTDFIGAQYSQSLIMQSVILVVAALFLIWIYATIRFKWDFALASVIAIIHDALIIIAFIAWTQMEFSTTSLAAILTILGYGINDTVVVLDRVRENVKKINTKKFMDIIDISQTECFGRTMITTVTTMLAVAALVIFTSGSIHDFAIALMIGMVSSAYSTIMITSAFLSITRKNWKPSDEVKSIAAEGTIVDFPGK</sequence>
<evidence type="ECO:0000256" key="5">
    <source>
        <dbReference type="ARBA" id="ARBA00022927"/>
    </source>
</evidence>
<evidence type="ECO:0000256" key="3">
    <source>
        <dbReference type="ARBA" id="ARBA00022475"/>
    </source>
</evidence>
<dbReference type="InterPro" id="IPR022813">
    <property type="entry name" value="SecD/SecF_arch_bac"/>
</dbReference>
<keyword evidence="6 9" id="KW-1133">Transmembrane helix</keyword>
<dbReference type="PANTHER" id="PTHR30081">
    <property type="entry name" value="PROTEIN-EXPORT MEMBRANE PROTEIN SEC"/>
    <property type="match status" value="1"/>
</dbReference>
<keyword evidence="7 9" id="KW-0811">Translocation</keyword>
<proteinExistence type="inferred from homology"/>
<comment type="subunit">
    <text evidence="9">Forms a complex with SecD. Part of the essential Sec protein translocation apparatus which comprises SecA, SecYEG and auxiliary proteins SecDF. Other proteins may also be involved.</text>
</comment>
<dbReference type="InterPro" id="IPR055344">
    <property type="entry name" value="SecD_SecF_C_bact"/>
</dbReference>
<comment type="caution">
    <text evidence="11">The sequence shown here is derived from an EMBL/GenBank/DDBJ whole genome shotgun (WGS) entry which is preliminary data.</text>
</comment>
<dbReference type="InterPro" id="IPR022645">
    <property type="entry name" value="SecD/SecF_bac"/>
</dbReference>
<feature type="domain" description="Protein export membrane protein SecD/SecF C-terminal" evidence="10">
    <location>
        <begin position="211"/>
        <end position="388"/>
    </location>
</feature>
<dbReference type="NCBIfam" id="TIGR00916">
    <property type="entry name" value="2A0604s01"/>
    <property type="match status" value="1"/>
</dbReference>
<evidence type="ECO:0000313" key="11">
    <source>
        <dbReference type="EMBL" id="MBU3849605.1"/>
    </source>
</evidence>
<evidence type="ECO:0000256" key="9">
    <source>
        <dbReference type="HAMAP-Rule" id="MF_01464"/>
    </source>
</evidence>
<evidence type="ECO:0000256" key="4">
    <source>
        <dbReference type="ARBA" id="ARBA00022692"/>
    </source>
</evidence>
<evidence type="ECO:0000256" key="8">
    <source>
        <dbReference type="ARBA" id="ARBA00023136"/>
    </source>
</evidence>
<gene>
    <name evidence="9 11" type="primary">secF</name>
    <name evidence="11" type="ORF">IAA16_03470</name>
</gene>
<dbReference type="Pfam" id="PF07549">
    <property type="entry name" value="Sec_GG"/>
    <property type="match status" value="1"/>
</dbReference>
<dbReference type="Pfam" id="PF02355">
    <property type="entry name" value="SecD_SecF_C"/>
    <property type="match status" value="1"/>
</dbReference>
<dbReference type="PANTHER" id="PTHR30081:SF8">
    <property type="entry name" value="PROTEIN TRANSLOCASE SUBUNIT SECF"/>
    <property type="match status" value="1"/>
</dbReference>
<dbReference type="GO" id="GO:0065002">
    <property type="term" value="P:intracellular protein transmembrane transport"/>
    <property type="evidence" value="ECO:0007669"/>
    <property type="project" value="UniProtKB-UniRule"/>
</dbReference>
<dbReference type="InterPro" id="IPR048634">
    <property type="entry name" value="SecD_SecF_C"/>
</dbReference>
<dbReference type="HAMAP" id="MF_01464_B">
    <property type="entry name" value="SecF_B"/>
    <property type="match status" value="1"/>
</dbReference>
<dbReference type="PRINTS" id="PR01755">
    <property type="entry name" value="SECFTRNLCASE"/>
</dbReference>
<feature type="transmembrane region" description="Helical" evidence="9">
    <location>
        <begin position="362"/>
        <end position="385"/>
    </location>
</feature>
<evidence type="ECO:0000259" key="10">
    <source>
        <dbReference type="Pfam" id="PF02355"/>
    </source>
</evidence>
<dbReference type="GO" id="GO:0006605">
    <property type="term" value="P:protein targeting"/>
    <property type="evidence" value="ECO:0007669"/>
    <property type="project" value="UniProtKB-UniRule"/>
</dbReference>
<keyword evidence="3 9" id="KW-1003">Cell membrane</keyword>
<dbReference type="EMBL" id="JAHLFV010000077">
    <property type="protein sequence ID" value="MBU3849605.1"/>
    <property type="molecule type" value="Genomic_DNA"/>
</dbReference>
<keyword evidence="8 9" id="KW-0472">Membrane</keyword>
<evidence type="ECO:0000256" key="2">
    <source>
        <dbReference type="ARBA" id="ARBA00022448"/>
    </source>
</evidence>
<dbReference type="SUPFAM" id="SSF82866">
    <property type="entry name" value="Multidrug efflux transporter AcrB transmembrane domain"/>
    <property type="match status" value="1"/>
</dbReference>
<evidence type="ECO:0000313" key="12">
    <source>
        <dbReference type="Proteomes" id="UP000823914"/>
    </source>
</evidence>
<accession>A0A9E2NYU4</accession>
<organism evidence="11 12">
    <name type="scientific">Candidatus Treponema excrementipullorum</name>
    <dbReference type="NCBI Taxonomy" id="2838768"/>
    <lineage>
        <taxon>Bacteria</taxon>
        <taxon>Pseudomonadati</taxon>
        <taxon>Spirochaetota</taxon>
        <taxon>Spirochaetia</taxon>
        <taxon>Spirochaetales</taxon>
        <taxon>Treponemataceae</taxon>
        <taxon>Treponema</taxon>
    </lineage>
</organism>
<dbReference type="Proteomes" id="UP000823914">
    <property type="component" value="Unassembled WGS sequence"/>
</dbReference>
<feature type="transmembrane region" description="Helical" evidence="9">
    <location>
        <begin position="288"/>
        <end position="307"/>
    </location>
</feature>
<dbReference type="Gene3D" id="1.20.1640.10">
    <property type="entry name" value="Multidrug efflux transporter AcrB transmembrane domain"/>
    <property type="match status" value="1"/>
</dbReference>
<dbReference type="GO" id="GO:0015450">
    <property type="term" value="F:protein-transporting ATPase activity"/>
    <property type="evidence" value="ECO:0007669"/>
    <property type="project" value="InterPro"/>
</dbReference>
<name>A0A9E2NYU4_9SPIR</name>
<evidence type="ECO:0000256" key="1">
    <source>
        <dbReference type="ARBA" id="ARBA00004651"/>
    </source>
</evidence>
<dbReference type="GO" id="GO:0043952">
    <property type="term" value="P:protein transport by the Sec complex"/>
    <property type="evidence" value="ECO:0007669"/>
    <property type="project" value="UniProtKB-UniRule"/>
</dbReference>
<keyword evidence="2 9" id="KW-0813">Transport</keyword>
<evidence type="ECO:0000256" key="6">
    <source>
        <dbReference type="ARBA" id="ARBA00022989"/>
    </source>
</evidence>
<dbReference type="NCBIfam" id="TIGR00966">
    <property type="entry name" value="transloc_SecF"/>
    <property type="match status" value="1"/>
</dbReference>
<comment type="similarity">
    <text evidence="9">Belongs to the SecD/SecF family. SecF subfamily.</text>
</comment>
<comment type="function">
    <text evidence="9">Part of the Sec protein translocase complex. Interacts with the SecYEG preprotein conducting channel. SecDF uses the proton motive force (PMF) to complete protein translocation after the ATP-dependent function of SecA.</text>
</comment>
<dbReference type="InterPro" id="IPR022646">
    <property type="entry name" value="SecD/SecF_CS"/>
</dbReference>
<keyword evidence="5 9" id="KW-0653">Protein transport</keyword>
<evidence type="ECO:0000256" key="7">
    <source>
        <dbReference type="ARBA" id="ARBA00023010"/>
    </source>
</evidence>
<dbReference type="InterPro" id="IPR005665">
    <property type="entry name" value="SecF_bac"/>
</dbReference>
<feature type="transmembrane region" description="Helical" evidence="9">
    <location>
        <begin position="231"/>
        <end position="252"/>
    </location>
</feature>
<dbReference type="GO" id="GO:0005886">
    <property type="term" value="C:plasma membrane"/>
    <property type="evidence" value="ECO:0007669"/>
    <property type="project" value="UniProtKB-SubCell"/>
</dbReference>